<keyword evidence="2" id="KW-0812">Transmembrane</keyword>
<feature type="transmembrane region" description="Helical" evidence="2">
    <location>
        <begin position="152"/>
        <end position="172"/>
    </location>
</feature>
<dbReference type="Proteomes" id="UP000823612">
    <property type="component" value="Unassembled WGS sequence"/>
</dbReference>
<proteinExistence type="predicted"/>
<feature type="transmembrane region" description="Helical" evidence="2">
    <location>
        <begin position="83"/>
        <end position="102"/>
    </location>
</feature>
<keyword evidence="2" id="KW-1133">Transmembrane helix</keyword>
<feature type="transmembrane region" description="Helical" evidence="2">
    <location>
        <begin position="210"/>
        <end position="232"/>
    </location>
</feature>
<protein>
    <submittedName>
        <fullName evidence="3">Lysine exporter LysO family protein</fullName>
    </submittedName>
</protein>
<dbReference type="AlphaFoldDB" id="A0A9D9GZD7"/>
<dbReference type="InterPro" id="IPR005642">
    <property type="entry name" value="LysO"/>
</dbReference>
<evidence type="ECO:0000256" key="2">
    <source>
        <dbReference type="SAM" id="Phobius"/>
    </source>
</evidence>
<feature type="transmembrane region" description="Helical" evidence="2">
    <location>
        <begin position="114"/>
        <end position="131"/>
    </location>
</feature>
<reference evidence="3" key="2">
    <citation type="journal article" date="2021" name="PeerJ">
        <title>Extensive microbial diversity within the chicken gut microbiome revealed by metagenomics and culture.</title>
        <authorList>
            <person name="Gilroy R."/>
            <person name="Ravi A."/>
            <person name="Getino M."/>
            <person name="Pursley I."/>
            <person name="Horton D.L."/>
            <person name="Alikhan N.F."/>
            <person name="Baker D."/>
            <person name="Gharbi K."/>
            <person name="Hall N."/>
            <person name="Watson M."/>
            <person name="Adriaenssens E.M."/>
            <person name="Foster-Nyarko E."/>
            <person name="Jarju S."/>
            <person name="Secka A."/>
            <person name="Antonio M."/>
            <person name="Oren A."/>
            <person name="Chaudhuri R.R."/>
            <person name="La Ragione R."/>
            <person name="Hildebrand F."/>
            <person name="Pallen M.J."/>
        </authorList>
    </citation>
    <scope>NUCLEOTIDE SEQUENCE</scope>
    <source>
        <strain evidence="3">2889</strain>
    </source>
</reference>
<comment type="caution">
    <text evidence="3">The sequence shown here is derived from an EMBL/GenBank/DDBJ whole genome shotgun (WGS) entry which is preliminary data.</text>
</comment>
<feature type="transmembrane region" description="Helical" evidence="2">
    <location>
        <begin position="265"/>
        <end position="288"/>
    </location>
</feature>
<dbReference type="PANTHER" id="PTHR35804">
    <property type="entry name" value="LYSINE EXPORTER LYSO"/>
    <property type="match status" value="1"/>
</dbReference>
<evidence type="ECO:0000313" key="4">
    <source>
        <dbReference type="Proteomes" id="UP000823612"/>
    </source>
</evidence>
<dbReference type="GO" id="GO:0005886">
    <property type="term" value="C:plasma membrane"/>
    <property type="evidence" value="ECO:0007669"/>
    <property type="project" value="TreeGrafter"/>
</dbReference>
<organism evidence="3 4">
    <name type="scientific">Candidatus Pullibacteroides excrementavium</name>
    <dbReference type="NCBI Taxonomy" id="2840905"/>
    <lineage>
        <taxon>Bacteria</taxon>
        <taxon>Pseudomonadati</taxon>
        <taxon>Bacteroidota</taxon>
        <taxon>Bacteroidia</taxon>
        <taxon>Bacteroidales</taxon>
        <taxon>Candidatus Pullibacteroides</taxon>
    </lineage>
</organism>
<sequence>MGVEVGSNPYITQNIVRLGGQSLLLSAAGTLGSILLAKWVYSRFFSGSLGKRLVEEGESAEARRNGSVPETDVRNDSQEGSSWKSTLLTLGAFVLGCFIGYGVSLPEGFKEWDISLYILYALMFQVGLNIGSDPKIKETLRQVRPRLLLVPVATWTGTLLFCALASFLLVRWSLWDCLAVGSGFAYYSLSSILITELKSASLGLTAATELGVIALMANILREIITIVGAPFFVKYFGKLAPICAGGATTMDTTLPAVTQACGKEWVFVSMFHAVLVDLSVPFLVSFFCSL</sequence>
<dbReference type="Pfam" id="PF03956">
    <property type="entry name" value="Lys_export"/>
    <property type="match status" value="1"/>
</dbReference>
<name>A0A9D9GZD7_9BACT</name>
<feature type="transmembrane region" description="Helical" evidence="2">
    <location>
        <begin position="23"/>
        <end position="41"/>
    </location>
</feature>
<evidence type="ECO:0000313" key="3">
    <source>
        <dbReference type="EMBL" id="MBO8432680.1"/>
    </source>
</evidence>
<feature type="transmembrane region" description="Helical" evidence="2">
    <location>
        <begin position="178"/>
        <end position="198"/>
    </location>
</feature>
<dbReference type="PANTHER" id="PTHR35804:SF1">
    <property type="entry name" value="LYSINE EXPORTER LYSO"/>
    <property type="match status" value="1"/>
</dbReference>
<feature type="region of interest" description="Disordered" evidence="1">
    <location>
        <begin position="60"/>
        <end position="79"/>
    </location>
</feature>
<evidence type="ECO:0000256" key="1">
    <source>
        <dbReference type="SAM" id="MobiDB-lite"/>
    </source>
</evidence>
<gene>
    <name evidence="3" type="ORF">IAB08_05250</name>
</gene>
<dbReference type="EMBL" id="JADIMZ010000082">
    <property type="protein sequence ID" value="MBO8432680.1"/>
    <property type="molecule type" value="Genomic_DNA"/>
</dbReference>
<keyword evidence="2" id="KW-0472">Membrane</keyword>
<dbReference type="GO" id="GO:0015661">
    <property type="term" value="F:L-lysine efflux transmembrane transporter activity"/>
    <property type="evidence" value="ECO:0007669"/>
    <property type="project" value="InterPro"/>
</dbReference>
<accession>A0A9D9GZD7</accession>
<reference evidence="3" key="1">
    <citation type="submission" date="2020-10" db="EMBL/GenBank/DDBJ databases">
        <authorList>
            <person name="Gilroy R."/>
        </authorList>
    </citation>
    <scope>NUCLEOTIDE SEQUENCE</scope>
    <source>
        <strain evidence="3">2889</strain>
    </source>
</reference>